<feature type="chain" id="PRO_5043900466" evidence="1">
    <location>
        <begin position="29"/>
        <end position="856"/>
    </location>
</feature>
<protein>
    <submittedName>
        <fullName evidence="2">Uncharacterized protein</fullName>
    </submittedName>
</protein>
<gene>
    <name evidence="2" type="ORF">TWF694_009888</name>
</gene>
<proteinExistence type="predicted"/>
<name>A0AAV9XEX9_9PEZI</name>
<comment type="caution">
    <text evidence="2">The sequence shown here is derived from an EMBL/GenBank/DDBJ whole genome shotgun (WGS) entry which is preliminary data.</text>
</comment>
<accession>A0AAV9XEX9</accession>
<dbReference type="EMBL" id="JAVHJO010000006">
    <property type="protein sequence ID" value="KAK6539684.1"/>
    <property type="molecule type" value="Genomic_DNA"/>
</dbReference>
<organism evidence="2 3">
    <name type="scientific">Orbilia ellipsospora</name>
    <dbReference type="NCBI Taxonomy" id="2528407"/>
    <lineage>
        <taxon>Eukaryota</taxon>
        <taxon>Fungi</taxon>
        <taxon>Dikarya</taxon>
        <taxon>Ascomycota</taxon>
        <taxon>Pezizomycotina</taxon>
        <taxon>Orbiliomycetes</taxon>
        <taxon>Orbiliales</taxon>
        <taxon>Orbiliaceae</taxon>
        <taxon>Orbilia</taxon>
    </lineage>
</organism>
<feature type="signal peptide" evidence="1">
    <location>
        <begin position="1"/>
        <end position="28"/>
    </location>
</feature>
<keyword evidence="1" id="KW-0732">Signal</keyword>
<dbReference type="Proteomes" id="UP001365542">
    <property type="component" value="Unassembled WGS sequence"/>
</dbReference>
<evidence type="ECO:0000313" key="2">
    <source>
        <dbReference type="EMBL" id="KAK6539684.1"/>
    </source>
</evidence>
<evidence type="ECO:0000256" key="1">
    <source>
        <dbReference type="SAM" id="SignalP"/>
    </source>
</evidence>
<reference evidence="2 3" key="1">
    <citation type="submission" date="2019-10" db="EMBL/GenBank/DDBJ databases">
        <authorList>
            <person name="Palmer J.M."/>
        </authorList>
    </citation>
    <scope>NUCLEOTIDE SEQUENCE [LARGE SCALE GENOMIC DNA]</scope>
    <source>
        <strain evidence="2 3">TWF694</strain>
    </source>
</reference>
<sequence length="856" mass="91798">MPLSKQIPAAKAFFLYVILISLAKHAVAAPVADVGTAVSSAPDPRPNEDYISDLIIEPDETNKELKKRGVRTVPIGSINTTATLSPENAPNISEETADKALKKRQVTRLRSVSAPSRLSGLANPIVEETVQEIPSSTTDWDYSYVWPSSGPVQQFGAWPSSPAVIGNVLEPKAIIPNQGFQVLDGLGNPIVNDALQPEAVVPGWVNGAEQYYDPNLFDEPVQILDGLGNPIQNDALQPEAVVPGFQNGPEQYFDPNLFNEPEPVQILNGLSNPIVDDALQPVAVVPGFQNGPEQYFDPGLFDSQPLQVLDGLGNPIVNDALQPEAVVPNWVNGPEQYFDPALFEPDQPVQILDGLGNPIRDNALQPEAVVPVAPGLVEPVQPIRILDGLGNPIRDNALQPEVVVPAPIYQNGPEQYFDPGLFDQPNQPIRVSDGIGNLIQNDALQLQQSDLINTGPAIADLVESDPIELADVFQQINDFQMPDPVVRLNTGGRIQDVVPISADTRPFAPNALDVAPLDRLLSNDIPVTNIAPVLPQSLDPTFNIPRDYGDTVVRLSDGILDSIDPIPDPIVRLNYGFNNAAIMPNTLVRLNDGIPDSIDPFPDPIVRLNGGIADNVSPYLLPDLPGVNQNFDGTLANPTQVNNFAADLNDNLLGANPLLNGGAFTFSCVPVYVDPSGVQRPFTDILAQALRSLNVNVANYDGITDIPDVLETVQENADGLDTVYTDSNKDAELDPFLREVVDSRDDIVTAKKVDANTVYFNTDDSNDAEGIVTNFDNGWQMTATDTGGANTFDTVTLERGDTKFDISNPSGFDSASLVAANTPGEILNGALRGDATVAVDNTGPLKGGEDVTVINP</sequence>
<keyword evidence="3" id="KW-1185">Reference proteome</keyword>
<evidence type="ECO:0000313" key="3">
    <source>
        <dbReference type="Proteomes" id="UP001365542"/>
    </source>
</evidence>
<dbReference type="AlphaFoldDB" id="A0AAV9XEX9"/>